<evidence type="ECO:0000313" key="2">
    <source>
        <dbReference type="Proteomes" id="UP001331761"/>
    </source>
</evidence>
<dbReference type="EMBL" id="WIXE01011170">
    <property type="protein sequence ID" value="KAK5976987.1"/>
    <property type="molecule type" value="Genomic_DNA"/>
</dbReference>
<organism evidence="1 2">
    <name type="scientific">Trichostrongylus colubriformis</name>
    <name type="common">Black scour worm</name>
    <dbReference type="NCBI Taxonomy" id="6319"/>
    <lineage>
        <taxon>Eukaryota</taxon>
        <taxon>Metazoa</taxon>
        <taxon>Ecdysozoa</taxon>
        <taxon>Nematoda</taxon>
        <taxon>Chromadorea</taxon>
        <taxon>Rhabditida</taxon>
        <taxon>Rhabditina</taxon>
        <taxon>Rhabditomorpha</taxon>
        <taxon>Strongyloidea</taxon>
        <taxon>Trichostrongylidae</taxon>
        <taxon>Trichostrongylus</taxon>
    </lineage>
</organism>
<accession>A0AAN8FE22</accession>
<dbReference type="AlphaFoldDB" id="A0AAN8FE22"/>
<sequence length="111" mass="11741">MPAGDYCDHYAGSLVNGKCTGQTITVRDDGTAYLQISGREAVAFSLASRIGGLPPPVPVPSGYQKTVIFIKMDTYMGQNLFIRGGVSHANKDVCSVGPYQQTSDACAIPII</sequence>
<dbReference type="InterPro" id="IPR013780">
    <property type="entry name" value="Glyco_hydro_b"/>
</dbReference>
<reference evidence="1 2" key="1">
    <citation type="submission" date="2019-10" db="EMBL/GenBank/DDBJ databases">
        <title>Assembly and Annotation for the nematode Trichostrongylus colubriformis.</title>
        <authorList>
            <person name="Martin J."/>
        </authorList>
    </citation>
    <scope>NUCLEOTIDE SEQUENCE [LARGE SCALE GENOMIC DNA]</scope>
    <source>
        <strain evidence="1">G859</strain>
        <tissue evidence="1">Whole worm</tissue>
    </source>
</reference>
<keyword evidence="2" id="KW-1185">Reference proteome</keyword>
<name>A0AAN8FE22_TRICO</name>
<dbReference type="Proteomes" id="UP001331761">
    <property type="component" value="Unassembled WGS sequence"/>
</dbReference>
<dbReference type="Gene3D" id="2.60.40.1180">
    <property type="entry name" value="Golgi alpha-mannosidase II"/>
    <property type="match status" value="1"/>
</dbReference>
<feature type="non-terminal residue" evidence="1">
    <location>
        <position position="111"/>
    </location>
</feature>
<evidence type="ECO:0000313" key="1">
    <source>
        <dbReference type="EMBL" id="KAK5976987.1"/>
    </source>
</evidence>
<gene>
    <name evidence="1" type="ORF">GCK32_018406</name>
</gene>
<dbReference type="SUPFAM" id="SSF51011">
    <property type="entry name" value="Glycosyl hydrolase domain"/>
    <property type="match status" value="1"/>
</dbReference>
<proteinExistence type="predicted"/>
<protein>
    <submittedName>
        <fullName evidence="1">Uncharacterized protein</fullName>
    </submittedName>
</protein>
<comment type="caution">
    <text evidence="1">The sequence shown here is derived from an EMBL/GenBank/DDBJ whole genome shotgun (WGS) entry which is preliminary data.</text>
</comment>